<proteinExistence type="predicted"/>
<protein>
    <submittedName>
        <fullName evidence="1">Uncharacterized protein</fullName>
    </submittedName>
</protein>
<accession>A0A7Y7PQU2</accession>
<name>A0A7Y7PQU2_9BACT</name>
<evidence type="ECO:0000313" key="1">
    <source>
        <dbReference type="EMBL" id="NVO32351.1"/>
    </source>
</evidence>
<dbReference type="InterPro" id="IPR046644">
    <property type="entry name" value="DUF6756"/>
</dbReference>
<reference evidence="1 2" key="1">
    <citation type="submission" date="2020-05" db="EMBL/GenBank/DDBJ databases">
        <title>Hymenobacter terrestris sp. nov. and Hymenobacter lapidiphilus sp. nov., isolated from regoliths in Antarctica.</title>
        <authorList>
            <person name="Sedlacek I."/>
            <person name="Pantucek R."/>
            <person name="Zeman M."/>
            <person name="Holochova P."/>
            <person name="Kralova S."/>
            <person name="Stankova E."/>
            <person name="Sedo O."/>
            <person name="Micenkova L."/>
            <person name="Svec P."/>
            <person name="Gupta V."/>
            <person name="Sood U."/>
            <person name="Korpole U.S."/>
            <person name="Lal R."/>
        </authorList>
    </citation>
    <scope>NUCLEOTIDE SEQUENCE [LARGE SCALE GENOMIC DNA]</scope>
    <source>
        <strain evidence="1 2">P5342</strain>
    </source>
</reference>
<keyword evidence="2" id="KW-1185">Reference proteome</keyword>
<gene>
    <name evidence="1" type="ORF">HW554_14125</name>
</gene>
<dbReference type="AlphaFoldDB" id="A0A7Y7PQU2"/>
<evidence type="ECO:0000313" key="2">
    <source>
        <dbReference type="Proteomes" id="UP000565521"/>
    </source>
</evidence>
<dbReference type="RefSeq" id="WP_176909222.1">
    <property type="nucleotide sequence ID" value="NZ_JABKAU010000027.1"/>
</dbReference>
<dbReference type="Proteomes" id="UP000565521">
    <property type="component" value="Unassembled WGS sequence"/>
</dbReference>
<comment type="caution">
    <text evidence="1">The sequence shown here is derived from an EMBL/GenBank/DDBJ whole genome shotgun (WGS) entry which is preliminary data.</text>
</comment>
<dbReference type="EMBL" id="JABKAU010000027">
    <property type="protein sequence ID" value="NVO32351.1"/>
    <property type="molecule type" value="Genomic_DNA"/>
</dbReference>
<organism evidence="1 2">
    <name type="scientific">Hymenobacter lapidiphilus</name>
    <dbReference type="NCBI Taxonomy" id="2608003"/>
    <lineage>
        <taxon>Bacteria</taxon>
        <taxon>Pseudomonadati</taxon>
        <taxon>Bacteroidota</taxon>
        <taxon>Cytophagia</taxon>
        <taxon>Cytophagales</taxon>
        <taxon>Hymenobacteraceae</taxon>
        <taxon>Hymenobacter</taxon>
    </lineage>
</organism>
<dbReference type="Pfam" id="PF20541">
    <property type="entry name" value="DUF6756"/>
    <property type="match status" value="1"/>
</dbReference>
<sequence>MPGFKDELLQLGKQLQLSFEAFDAVGIHAWPSVLHKIEASFVVKTSSNTHFNWWWESFKGPQFSLFFENGQAYECLDQLIDVQEQVWFVACESGRDPSKFWLFQGRIQAIQLILREHYAFEYYLVSKKYEWLLCETDHDVLVGLKSVIPKMEALQAANRTF</sequence>